<feature type="modified residue" description="4-aspartylphosphate" evidence="8">
    <location>
        <position position="815"/>
    </location>
</feature>
<dbReference type="Pfam" id="PF00512">
    <property type="entry name" value="HisKA"/>
    <property type="match status" value="1"/>
</dbReference>
<feature type="transmembrane region" description="Helical" evidence="9">
    <location>
        <begin position="154"/>
        <end position="178"/>
    </location>
</feature>
<dbReference type="SUPFAM" id="SSF55785">
    <property type="entry name" value="PYP-like sensor domain (PAS domain)"/>
    <property type="match status" value="1"/>
</dbReference>
<keyword evidence="6" id="KW-0902">Two-component regulatory system</keyword>
<dbReference type="PANTHER" id="PTHR43047">
    <property type="entry name" value="TWO-COMPONENT HISTIDINE PROTEIN KINASE"/>
    <property type="match status" value="1"/>
</dbReference>
<dbReference type="PRINTS" id="PR00344">
    <property type="entry name" value="BCTRLSENSOR"/>
</dbReference>
<evidence type="ECO:0000256" key="5">
    <source>
        <dbReference type="ARBA" id="ARBA00022777"/>
    </source>
</evidence>
<dbReference type="InterPro" id="IPR036097">
    <property type="entry name" value="HisK_dim/P_sf"/>
</dbReference>
<dbReference type="EC" id="2.7.13.3" evidence="2"/>
<dbReference type="InterPro" id="IPR036890">
    <property type="entry name" value="HATPase_C_sf"/>
</dbReference>
<dbReference type="PROSITE" id="PS50109">
    <property type="entry name" value="HIS_KIN"/>
    <property type="match status" value="1"/>
</dbReference>
<evidence type="ECO:0000313" key="13">
    <source>
        <dbReference type="EMBL" id="KTD56884.1"/>
    </source>
</evidence>
<dbReference type="PATRIC" id="fig|28087.4.peg.1993"/>
<dbReference type="InterPro" id="IPR005467">
    <property type="entry name" value="His_kinase_dom"/>
</dbReference>
<dbReference type="SUPFAM" id="SSF47384">
    <property type="entry name" value="Homodimeric domain of signal transducing histidine kinase"/>
    <property type="match status" value="1"/>
</dbReference>
<evidence type="ECO:0000256" key="4">
    <source>
        <dbReference type="ARBA" id="ARBA00022679"/>
    </source>
</evidence>
<dbReference type="EMBL" id="LNYV01000029">
    <property type="protein sequence ID" value="KTD56884.1"/>
    <property type="molecule type" value="Genomic_DNA"/>
</dbReference>
<accession>A0A0W0YJL8</accession>
<feature type="modified residue" description="4-aspartylphosphate" evidence="8">
    <location>
        <position position="690"/>
    </location>
</feature>
<evidence type="ECO:0000259" key="11">
    <source>
        <dbReference type="PROSITE" id="PS50110"/>
    </source>
</evidence>
<evidence type="ECO:0000256" key="3">
    <source>
        <dbReference type="ARBA" id="ARBA00022553"/>
    </source>
</evidence>
<keyword evidence="7 9" id="KW-0472">Membrane</keyword>
<dbReference type="InterPro" id="IPR011006">
    <property type="entry name" value="CheY-like_superfamily"/>
</dbReference>
<keyword evidence="4 13" id="KW-0808">Transferase</keyword>
<dbReference type="GO" id="GO:0009927">
    <property type="term" value="F:histidine phosphotransfer kinase activity"/>
    <property type="evidence" value="ECO:0007669"/>
    <property type="project" value="TreeGrafter"/>
</dbReference>
<dbReference type="RefSeq" id="WP_027271330.1">
    <property type="nucleotide sequence ID" value="NZ_CAAAJE010000016.1"/>
</dbReference>
<dbReference type="InterPro" id="IPR001789">
    <property type="entry name" value="Sig_transdc_resp-reg_receiver"/>
</dbReference>
<dbReference type="InterPro" id="IPR004358">
    <property type="entry name" value="Sig_transdc_His_kin-like_C"/>
</dbReference>
<reference evidence="13 14" key="1">
    <citation type="submission" date="2015-11" db="EMBL/GenBank/DDBJ databases">
        <title>Genomic analysis of 38 Legionella species identifies large and diverse effector repertoires.</title>
        <authorList>
            <person name="Burstein D."/>
            <person name="Amaro F."/>
            <person name="Zusman T."/>
            <person name="Lifshitz Z."/>
            <person name="Cohen O."/>
            <person name="Gilbert J.A."/>
            <person name="Pupko T."/>
            <person name="Shuman H.A."/>
            <person name="Segal G."/>
        </authorList>
    </citation>
    <scope>NUCLEOTIDE SEQUENCE [LARGE SCALE GENOMIC DNA]</scope>
    <source>
        <strain evidence="13 14">Mt.St.Helens-4</strain>
    </source>
</reference>
<protein>
    <recommendedName>
        <fullName evidence="2">histidine kinase</fullName>
        <ecNumber evidence="2">2.7.13.3</ecNumber>
    </recommendedName>
</protein>
<keyword evidence="9" id="KW-1133">Transmembrane helix</keyword>
<dbReference type="Pfam" id="PF02518">
    <property type="entry name" value="HATPase_c"/>
    <property type="match status" value="1"/>
</dbReference>
<dbReference type="Pfam" id="PF00072">
    <property type="entry name" value="Response_reg"/>
    <property type="match status" value="2"/>
</dbReference>
<dbReference type="Gene3D" id="3.30.450.20">
    <property type="entry name" value="PAS domain"/>
    <property type="match status" value="1"/>
</dbReference>
<dbReference type="STRING" id="28087.Lsai_1861"/>
<gene>
    <name evidence="13" type="ORF">Lsai_1861</name>
</gene>
<dbReference type="AlphaFoldDB" id="A0A0W0YJL8"/>
<feature type="transmembrane region" description="Helical" evidence="9">
    <location>
        <begin position="190"/>
        <end position="216"/>
    </location>
</feature>
<evidence type="ECO:0000256" key="1">
    <source>
        <dbReference type="ARBA" id="ARBA00000085"/>
    </source>
</evidence>
<dbReference type="Proteomes" id="UP000054621">
    <property type="component" value="Unassembled WGS sequence"/>
</dbReference>
<evidence type="ECO:0000313" key="14">
    <source>
        <dbReference type="Proteomes" id="UP000054621"/>
    </source>
</evidence>
<dbReference type="InterPro" id="IPR000014">
    <property type="entry name" value="PAS"/>
</dbReference>
<dbReference type="eggNOG" id="COG5002">
    <property type="taxonomic scope" value="Bacteria"/>
</dbReference>
<dbReference type="FunFam" id="1.10.287.130:FF:000001">
    <property type="entry name" value="Two-component sensor histidine kinase"/>
    <property type="match status" value="1"/>
</dbReference>
<dbReference type="Gene3D" id="3.30.565.10">
    <property type="entry name" value="Histidine kinase-like ATPase, C-terminal domain"/>
    <property type="match status" value="1"/>
</dbReference>
<dbReference type="CDD" id="cd00130">
    <property type="entry name" value="PAS"/>
    <property type="match status" value="1"/>
</dbReference>
<dbReference type="SUPFAM" id="SSF52172">
    <property type="entry name" value="CheY-like"/>
    <property type="match status" value="2"/>
</dbReference>
<keyword evidence="3 8" id="KW-0597">Phosphoprotein</keyword>
<dbReference type="InterPro" id="IPR003661">
    <property type="entry name" value="HisK_dim/P_dom"/>
</dbReference>
<dbReference type="CDD" id="cd00156">
    <property type="entry name" value="REC"/>
    <property type="match status" value="1"/>
</dbReference>
<dbReference type="SMART" id="SM00387">
    <property type="entry name" value="HATPase_c"/>
    <property type="match status" value="1"/>
</dbReference>
<evidence type="ECO:0000256" key="7">
    <source>
        <dbReference type="ARBA" id="ARBA00023136"/>
    </source>
</evidence>
<feature type="domain" description="Histidine kinase" evidence="10">
    <location>
        <begin position="402"/>
        <end position="622"/>
    </location>
</feature>
<dbReference type="SUPFAM" id="SSF55874">
    <property type="entry name" value="ATPase domain of HSP90 chaperone/DNA topoisomerase II/histidine kinase"/>
    <property type="match status" value="1"/>
</dbReference>
<dbReference type="InterPro" id="IPR035965">
    <property type="entry name" value="PAS-like_dom_sf"/>
</dbReference>
<feature type="transmembrane region" description="Helical" evidence="9">
    <location>
        <begin position="95"/>
        <end position="114"/>
    </location>
</feature>
<feature type="transmembrane region" description="Helical" evidence="9">
    <location>
        <begin position="58"/>
        <end position="83"/>
    </location>
</feature>
<evidence type="ECO:0000256" key="6">
    <source>
        <dbReference type="ARBA" id="ARBA00023012"/>
    </source>
</evidence>
<dbReference type="PANTHER" id="PTHR43047:SF72">
    <property type="entry name" value="OSMOSENSING HISTIDINE PROTEIN KINASE SLN1"/>
    <property type="match status" value="1"/>
</dbReference>
<dbReference type="InterPro" id="IPR005330">
    <property type="entry name" value="MHYT_dom"/>
</dbReference>
<proteinExistence type="predicted"/>
<keyword evidence="9" id="KW-0812">Transmembrane</keyword>
<dbReference type="PROSITE" id="PS50924">
    <property type="entry name" value="MHYT"/>
    <property type="match status" value="1"/>
</dbReference>
<dbReference type="FunFam" id="3.30.565.10:FF:000006">
    <property type="entry name" value="Sensor histidine kinase WalK"/>
    <property type="match status" value="1"/>
</dbReference>
<feature type="transmembrane region" description="Helical" evidence="9">
    <location>
        <begin position="26"/>
        <end position="46"/>
    </location>
</feature>
<dbReference type="SMART" id="SM00448">
    <property type="entry name" value="REC"/>
    <property type="match status" value="2"/>
</dbReference>
<evidence type="ECO:0000256" key="2">
    <source>
        <dbReference type="ARBA" id="ARBA00012438"/>
    </source>
</evidence>
<dbReference type="eggNOG" id="COG3300">
    <property type="taxonomic scope" value="Bacteria"/>
</dbReference>
<feature type="transmembrane region" description="Helical" evidence="9">
    <location>
        <begin position="236"/>
        <end position="258"/>
    </location>
</feature>
<dbReference type="GO" id="GO:0005886">
    <property type="term" value="C:plasma membrane"/>
    <property type="evidence" value="ECO:0007669"/>
    <property type="project" value="UniProtKB-ARBA"/>
</dbReference>
<organism evidence="13 14">
    <name type="scientific">Legionella sainthelensi</name>
    <dbReference type="NCBI Taxonomy" id="28087"/>
    <lineage>
        <taxon>Bacteria</taxon>
        <taxon>Pseudomonadati</taxon>
        <taxon>Pseudomonadota</taxon>
        <taxon>Gammaproteobacteria</taxon>
        <taxon>Legionellales</taxon>
        <taxon>Legionellaceae</taxon>
        <taxon>Legionella</taxon>
    </lineage>
</organism>
<feature type="domain" description="MHYT" evidence="12">
    <location>
        <begin position="22"/>
        <end position="217"/>
    </location>
</feature>
<feature type="transmembrane region" description="Helical" evidence="9">
    <location>
        <begin position="121"/>
        <end position="142"/>
    </location>
</feature>
<dbReference type="SMART" id="SM00388">
    <property type="entry name" value="HisKA"/>
    <property type="match status" value="1"/>
</dbReference>
<dbReference type="GO" id="GO:0000155">
    <property type="term" value="F:phosphorelay sensor kinase activity"/>
    <property type="evidence" value="ECO:0007669"/>
    <property type="project" value="InterPro"/>
</dbReference>
<evidence type="ECO:0000256" key="8">
    <source>
        <dbReference type="PROSITE-ProRule" id="PRU00169"/>
    </source>
</evidence>
<evidence type="ECO:0000259" key="12">
    <source>
        <dbReference type="PROSITE" id="PS50924"/>
    </source>
</evidence>
<keyword evidence="5 13" id="KW-0418">Kinase</keyword>
<feature type="domain" description="Response regulatory" evidence="11">
    <location>
        <begin position="767"/>
        <end position="874"/>
    </location>
</feature>
<evidence type="ECO:0000256" key="9">
    <source>
        <dbReference type="PROSITE-ProRule" id="PRU00244"/>
    </source>
</evidence>
<feature type="domain" description="Response regulatory" evidence="11">
    <location>
        <begin position="641"/>
        <end position="758"/>
    </location>
</feature>
<dbReference type="Gene3D" id="3.40.50.2300">
    <property type="match status" value="2"/>
</dbReference>
<dbReference type="PROSITE" id="PS50110">
    <property type="entry name" value="RESPONSE_REGULATORY"/>
    <property type="match status" value="2"/>
</dbReference>
<dbReference type="InterPro" id="IPR003594">
    <property type="entry name" value="HATPase_dom"/>
</dbReference>
<dbReference type="Pfam" id="PF03707">
    <property type="entry name" value="MHYT"/>
    <property type="match status" value="3"/>
</dbReference>
<comment type="catalytic activity">
    <reaction evidence="1">
        <text>ATP + protein L-histidine = ADP + protein N-phospho-L-histidine.</text>
        <dbReference type="EC" id="2.7.13.3"/>
    </reaction>
</comment>
<dbReference type="OrthoDB" id="9792854at2"/>
<dbReference type="Gene3D" id="1.10.287.130">
    <property type="match status" value="1"/>
</dbReference>
<comment type="caution">
    <text evidence="13">The sequence shown here is derived from an EMBL/GenBank/DDBJ whole genome shotgun (WGS) entry which is preliminary data.</text>
</comment>
<sequence length="875" mass="97486">MSSFSEWFQSVPIPVDALIGRYDLKLVALSYVIAVIASYVALNLVGRLRSERSSHIRLYWLAGGAFAMGSGIWAMHFVGMLAFIMPMPMEYDVSWTAASLIVAVLASALALFILQKKDYSMLHLALGGLIVGLAISTMHYMGMEGMKFHVNIHYLPGLFFLSIAIGIAAAETAIWLALQSNYGSRKKQFNLKIISSFLMGLAICGMHYTGMAAAVFTPNLSHVMAAENSTIEPRYLAYFITGISLFIFIIALTASGYYKKMILAIENEKEFLNAMLDNLEDGIIACNAAGRITVLNHTIQKYINSNKINKDINNISNYFSLFTLNNNPISPDEFPLKRALRGELVRGVELIMHTKNDGVRHVVIDGQKIINSEKSNLGAVIVIHDVTNLKQTERLKDEFVSTVSHELRTPLTSIRGSLGLLVSGIMGVFPEKAKKLLDIANNNCERLLLLINDILDIEKIEAGKMDFELKVIELNQIVKESIDVNKMYAEKFNVTIELTPNNNEEYLVSVDSSRLMQVLANLLSNACKFSYENEKVSVTVQQVGSSVRVSISNRGVGISPEFKSRIFQKFSQGDSSTTRGKGGTGLGLNISKTIIEKLGGVLHFESELNDLTTFYFDLPLVQQPLISHEENKPLTTEMSKRLLICEDDSDQANYLKLLLESADFIVDVAITAAEVRKLLEHHEYHALLLDLILPDQDGISFIRELRANQKTMYLPIIVLSVIAQAGKELSNGDAVSIVDWLDKPIDFNKLLTAINKIQKHDSQDLPHILHVEDNKDTQEIVEALLEKYAKVTTANNLKEAKEMLKKDKYNLVILDLLLPDGNGLEILPMISKYHAPVLVFSDTNLNQDYSKFVSQALLKSNSSNEILLDTIKKLL</sequence>
<name>A0A0W0YJL8_9GAMM</name>
<dbReference type="CDD" id="cd00082">
    <property type="entry name" value="HisKA"/>
    <property type="match status" value="1"/>
</dbReference>
<evidence type="ECO:0000259" key="10">
    <source>
        <dbReference type="PROSITE" id="PS50109"/>
    </source>
</evidence>